<keyword evidence="10" id="KW-0012">Acyltransferase</keyword>
<dbReference type="PANTHER" id="PTHR42880:SF1">
    <property type="entry name" value="ISOPROPYLMALATE_HOMOCITRATE_CITRAMALATE SYNTHASE FAMILY PROTEIN"/>
    <property type="match status" value="1"/>
</dbReference>
<evidence type="ECO:0000256" key="7">
    <source>
        <dbReference type="RuleBase" id="RU003523"/>
    </source>
</evidence>
<evidence type="ECO:0000256" key="1">
    <source>
        <dbReference type="ARBA" id="ARBA00003050"/>
    </source>
</evidence>
<dbReference type="EMBL" id="SJOP01000014">
    <property type="protein sequence ID" value="TCC03483.1"/>
    <property type="molecule type" value="Genomic_DNA"/>
</dbReference>
<dbReference type="SUPFAM" id="SSF51569">
    <property type="entry name" value="Aldolase"/>
    <property type="match status" value="1"/>
</dbReference>
<dbReference type="InterPro" id="IPR002034">
    <property type="entry name" value="AIPM/Hcit_synth_CS"/>
</dbReference>
<dbReference type="EC" id="2.3.3.14" evidence="3 8"/>
<dbReference type="RefSeq" id="WP_131411169.1">
    <property type="nucleotide sequence ID" value="NZ_SJOP01000014.1"/>
</dbReference>
<organism evidence="10 11">
    <name type="scientific">Kosakonia quasisacchari</name>
    <dbReference type="NCBI Taxonomy" id="2529380"/>
    <lineage>
        <taxon>Bacteria</taxon>
        <taxon>Pseudomonadati</taxon>
        <taxon>Pseudomonadota</taxon>
        <taxon>Gammaproteobacteria</taxon>
        <taxon>Enterobacterales</taxon>
        <taxon>Enterobacteriaceae</taxon>
        <taxon>Kosakonia</taxon>
    </lineage>
</organism>
<dbReference type="GO" id="GO:0019752">
    <property type="term" value="P:carboxylic acid metabolic process"/>
    <property type="evidence" value="ECO:0007669"/>
    <property type="project" value="UniProtKB-UniRule"/>
</dbReference>
<dbReference type="AlphaFoldDB" id="A0A4R0H1I2"/>
<dbReference type="CDD" id="cd07939">
    <property type="entry name" value="DRE_TIM_NifV"/>
    <property type="match status" value="1"/>
</dbReference>
<dbReference type="InterPro" id="IPR013785">
    <property type="entry name" value="Aldolase_TIM"/>
</dbReference>
<feature type="domain" description="Pyruvate carboxyltransferase" evidence="9">
    <location>
        <begin position="4"/>
        <end position="255"/>
    </location>
</feature>
<proteinExistence type="inferred from homology"/>
<reference evidence="10 11" key="1">
    <citation type="submission" date="2019-02" db="EMBL/GenBank/DDBJ databases">
        <title>The draft genome of Kosakonia quasisacchari strain WCHKQ120001.</title>
        <authorList>
            <person name="Wang C."/>
            <person name="Feng Y."/>
            <person name="Zong Z."/>
        </authorList>
    </citation>
    <scope>NUCLEOTIDE SEQUENCE [LARGE SCALE GENOMIC DNA]</scope>
    <source>
        <strain evidence="10 11">WCHKQ120001</strain>
    </source>
</reference>
<accession>A0A4R0H1I2</accession>
<evidence type="ECO:0000259" key="9">
    <source>
        <dbReference type="PROSITE" id="PS50991"/>
    </source>
</evidence>
<keyword evidence="11" id="KW-1185">Reference proteome</keyword>
<keyword evidence="8" id="KW-0535">Nitrogen fixation</keyword>
<dbReference type="InterPro" id="IPR000891">
    <property type="entry name" value="PYR_CT"/>
</dbReference>
<protein>
    <recommendedName>
        <fullName evidence="4 8">Homocitrate synthase</fullName>
        <ecNumber evidence="3 8">2.3.3.14</ecNumber>
    </recommendedName>
</protein>
<gene>
    <name evidence="10" type="primary">nifV</name>
    <name evidence="10" type="ORF">E0L21_15940</name>
</gene>
<comment type="catalytic activity">
    <reaction evidence="6 8">
        <text>acetyl-CoA + 2-oxoglutarate + H2O = (2R)-homocitrate + CoA + H(+)</text>
        <dbReference type="Rhea" id="RHEA:12929"/>
        <dbReference type="ChEBI" id="CHEBI:15377"/>
        <dbReference type="ChEBI" id="CHEBI:15378"/>
        <dbReference type="ChEBI" id="CHEBI:16810"/>
        <dbReference type="ChEBI" id="CHEBI:57287"/>
        <dbReference type="ChEBI" id="CHEBI:57288"/>
        <dbReference type="ChEBI" id="CHEBI:58884"/>
        <dbReference type="EC" id="2.3.3.14"/>
    </reaction>
</comment>
<evidence type="ECO:0000256" key="4">
    <source>
        <dbReference type="ARBA" id="ARBA00020735"/>
    </source>
</evidence>
<evidence type="ECO:0000256" key="2">
    <source>
        <dbReference type="ARBA" id="ARBA00006154"/>
    </source>
</evidence>
<name>A0A4R0H1I2_9ENTR</name>
<evidence type="ECO:0000256" key="8">
    <source>
        <dbReference type="RuleBase" id="RU367143"/>
    </source>
</evidence>
<dbReference type="Gene3D" id="1.10.238.260">
    <property type="match status" value="1"/>
</dbReference>
<evidence type="ECO:0000256" key="3">
    <source>
        <dbReference type="ARBA" id="ARBA00012974"/>
    </source>
</evidence>
<dbReference type="Proteomes" id="UP000291793">
    <property type="component" value="Unassembled WGS sequence"/>
</dbReference>
<evidence type="ECO:0000313" key="10">
    <source>
        <dbReference type="EMBL" id="TCC03483.1"/>
    </source>
</evidence>
<evidence type="ECO:0000256" key="6">
    <source>
        <dbReference type="ARBA" id="ARBA00048019"/>
    </source>
</evidence>
<keyword evidence="5 7" id="KW-0808">Transferase</keyword>
<dbReference type="NCBIfam" id="TIGR02660">
    <property type="entry name" value="nifV_homocitr"/>
    <property type="match status" value="1"/>
</dbReference>
<comment type="caution">
    <text evidence="10">The sequence shown here is derived from an EMBL/GenBank/DDBJ whole genome shotgun (WGS) entry which is preliminary data.</text>
</comment>
<dbReference type="InterPro" id="IPR013477">
    <property type="entry name" value="NifV/FrbC"/>
</dbReference>
<dbReference type="PROSITE" id="PS00815">
    <property type="entry name" value="AIPM_HOMOCIT_SYNTH_1"/>
    <property type="match status" value="1"/>
</dbReference>
<dbReference type="PANTHER" id="PTHR42880">
    <property type="entry name" value="HOMOCITRATE SYNTHASE"/>
    <property type="match status" value="1"/>
</dbReference>
<dbReference type="InterPro" id="IPR054691">
    <property type="entry name" value="LeuA/HCS_post-cat"/>
</dbReference>
<dbReference type="PROSITE" id="PS00816">
    <property type="entry name" value="AIPM_HOMOCIT_SYNTH_2"/>
    <property type="match status" value="1"/>
</dbReference>
<evidence type="ECO:0000256" key="5">
    <source>
        <dbReference type="ARBA" id="ARBA00022679"/>
    </source>
</evidence>
<dbReference type="OrthoDB" id="9803573at2"/>
<comment type="function">
    <text evidence="1 8">This protein is a Fe-Mo-cofactor biosynthetic component.</text>
</comment>
<dbReference type="GO" id="GO:0004410">
    <property type="term" value="F:homocitrate synthase activity"/>
    <property type="evidence" value="ECO:0007669"/>
    <property type="project" value="UniProtKB-UniRule"/>
</dbReference>
<dbReference type="PROSITE" id="PS50991">
    <property type="entry name" value="PYR_CT"/>
    <property type="match status" value="1"/>
</dbReference>
<dbReference type="Gene3D" id="3.20.20.70">
    <property type="entry name" value="Aldolase class I"/>
    <property type="match status" value="1"/>
</dbReference>
<dbReference type="GO" id="GO:0009399">
    <property type="term" value="P:nitrogen fixation"/>
    <property type="evidence" value="ECO:0007669"/>
    <property type="project" value="UniProtKB-UniRule"/>
</dbReference>
<sequence>MPSVLINDTTLRDGEQSPGVAFCASEKIAIAEALFAAGVTALEVGTPAMGREERQRMRQVRQQLPDATLMAWCRMNTDEIAQSADLGMDWVDISLPASDKLRQYKLREPLPVVLDKLATLIAQARHQGLQVCIGCEDASRASDHTLADIAQVAISAGAQRLRFADTLGLLDPLTTTQRISALRQCWSGEIEMHAHNDLGMATANTLAAVRAGATSVNTTVLGLGERAGNAALETVALGLSRCLGLDSGVDFTQLPLLCQQVADAARRPIDPQQPLVGAQVFTHESGVHVAALLRDRESYQAIDPALMGREYRLVLGKHSGRQAVEGVFTRLGYHLNALQIDLLLPAIRRVAESSKRTPHDDELIALYTTLCGTSAPHLARG</sequence>
<evidence type="ECO:0000313" key="11">
    <source>
        <dbReference type="Proteomes" id="UP000291793"/>
    </source>
</evidence>
<dbReference type="Pfam" id="PF00682">
    <property type="entry name" value="HMGL-like"/>
    <property type="match status" value="1"/>
</dbReference>
<dbReference type="Pfam" id="PF22617">
    <property type="entry name" value="HCS_D2"/>
    <property type="match status" value="1"/>
</dbReference>
<comment type="similarity">
    <text evidence="2 7">Belongs to the alpha-IPM synthase/homocitrate synthase family.</text>
</comment>